<dbReference type="AlphaFoldDB" id="A0A158M7Y8"/>
<evidence type="ECO:0000313" key="2">
    <source>
        <dbReference type="Proteomes" id="UP000026682"/>
    </source>
</evidence>
<dbReference type="STRING" id="35814.BBB42_13850"/>
<protein>
    <submittedName>
        <fullName evidence="1">Putative FAD-dependent oxidoreductase</fullName>
    </submittedName>
</protein>
<dbReference type="Gene3D" id="3.40.30.120">
    <property type="match status" value="1"/>
</dbReference>
<dbReference type="PATRIC" id="fig|1331206.3.peg.955"/>
<dbReference type="EMBL" id="JFZZ01000043">
    <property type="protein sequence ID" value="KAK96323.1"/>
    <property type="molecule type" value="Genomic_DNA"/>
</dbReference>
<name>A0A158M7Y8_9BORD</name>
<sequence>MSPGSVAADAPITDDLSRQWWLQVLDGGFTLAWFGGEQAPDGQTLANLSALADHPLAPRIVLIRPAGARWQAEPGACCVTDTAGMLAARYDAQPGTCYLIRPDQHIAARRRDTDTVALSAALRRAAGHP</sequence>
<evidence type="ECO:0000313" key="1">
    <source>
        <dbReference type="EMBL" id="KAK96323.1"/>
    </source>
</evidence>
<comment type="caution">
    <text evidence="1">The sequence shown here is derived from an EMBL/GenBank/DDBJ whole genome shotgun (WGS) entry which is preliminary data.</text>
</comment>
<dbReference type="Proteomes" id="UP000026682">
    <property type="component" value="Unassembled WGS sequence"/>
</dbReference>
<dbReference type="Pfam" id="PF21274">
    <property type="entry name" value="Rng_hyd_C"/>
    <property type="match status" value="1"/>
</dbReference>
<reference evidence="1 2" key="1">
    <citation type="submission" date="2014-03" db="EMBL/GenBank/DDBJ databases">
        <title>Genome sequence of Bordetella holmseii.</title>
        <authorList>
            <person name="Harvill E."/>
            <person name="Goodfield L.L."/>
            <person name="Ivanov Y."/>
            <person name="Meyer J.A."/>
            <person name="Newth C."/>
            <person name="Cassiday P."/>
            <person name="Tondella M.L."/>
            <person name="Liao P."/>
            <person name="Zimmerman J."/>
            <person name="Meert K."/>
            <person name="Wessel D."/>
            <person name="Berger J."/>
            <person name="Dean J.M."/>
            <person name="Holubkov R."/>
            <person name="Burr J."/>
            <person name="Liu T."/>
            <person name="Brinkac L.M."/>
            <person name="Sanka R."/>
            <person name="Kim M."/>
            <person name="Losada L."/>
        </authorList>
    </citation>
    <scope>NUCLEOTIDE SEQUENCE [LARGE SCALE GENOMIC DNA]</scope>
    <source>
        <strain evidence="1 2">CDC-H585-BH</strain>
    </source>
</reference>
<organism evidence="1 2">
    <name type="scientific">Bordetella holmesii CDC-H585-BH</name>
    <dbReference type="NCBI Taxonomy" id="1331206"/>
    <lineage>
        <taxon>Bacteria</taxon>
        <taxon>Pseudomonadati</taxon>
        <taxon>Pseudomonadota</taxon>
        <taxon>Betaproteobacteria</taxon>
        <taxon>Burkholderiales</taxon>
        <taxon>Alcaligenaceae</taxon>
        <taxon>Bordetella</taxon>
    </lineage>
</organism>
<proteinExistence type="predicted"/>
<gene>
    <name evidence="1" type="ORF">L497_2147</name>
</gene>
<accession>A0A158M7Y8</accession>